<sequence>MSPPSLLVPTGSAHPVKLDEPVTVPVATTIGPDLGDAIRTVDELVRRRARAHPDRVIVSYPSEGTRYVDYTMQQLDVFAYRVAKAYEQQLPVRQSSAESPMTVAILGPSNFDYLITMLALTKLGHTILFLSTRISQEAVNNLITTTGAVCLLVDPKYMTTAESAQKSIKKLNVLEILGKASFDFPIDVHADTRIDSHLDPSVETNNLIYIIHSSGSTGLPKPICQTQKAAVANYAVSMEMAAFITLPLYHNHGICNLFRAIFAGKPIHLYNASLPLTRDHLTEIMKNHQFEIFYGVPYALKLLSESDLGLSLLRHFKIVMYGGSAMPDELGDLLISRGINLVGHYGATEVGQLMTSFRDNYIRETPKLSPFLKWIPRGQNLFECCVMDGWPAKVASNQDDGNYMTKDLFEPHPAIPKAWKYIARRDDTINLETGEMFNPVSTEGAIRSSKNVTEAVIFGAGLPVPGVLIVPAMSLVGKTDDEIIELVWPVVESACREVEAYARISKSMIKPLPVGCDYPRTDKGSVIRQAFYRTYADEITEVYDRAEISNGNSLKLSLPQLHDVLRTSLDEALAKDGSYTDDTDFFLLGLDSLQATQMRSDILKTVDVQGKRLSQTVVFDHPSIRQLSKYLFSLSNHQEGEQEDVEGEMRDLIEKYSHKPATAAVSASAMSVVLTGATGSLGAHVLAKLVVDENVGKVYCLVRATSNNDAASRVKSSMIQRRAYHELSLLQRRKIVSLASDLSQENLGLSDNMYHEVASTLNSVIHCAWSVNFNMRLSSFEQSNISGVANLISLCERNKKFGRKTGPASFNFCSSVSSVARATVDPVPERLPELEWAQGMGYAQSKSVAEHLCARAAERGVTARVLRVGQIVADTKHGVWNSTEAITMMLQTATTIGALPKLRETPSWLPVDTTAESIVQISLSDAGSVFTHVANPKTFDWTSDLLPALRHAGLDFEEVEPREWVNRLRHSDPDPAKNPPIKLVDFFASKYDKDEFGPSKRYATNIACSLAPALADAPVLDQQLVDKFVSHFRSGAWVTSPETETQSRPRTVVVAAGPCGSGKSTLGSTLARKLQSPFIEGDSLHARGHIEKMASGQALSDQDRASWLARVARRAVEAIDELGFDSVIVSCSALRRSYRDALRKQIGNIAKVVFLDLQCSPELLAQRTSNRPEHYMPASLVESQALLYEQAGMTECDVLPIDAECSPEAVLEEAWWLLKHGRVI</sequence>
<dbReference type="InterPro" id="IPR036291">
    <property type="entry name" value="NAD(P)-bd_dom_sf"/>
</dbReference>
<dbReference type="InterPro" id="IPR006001">
    <property type="entry name" value="Therm_gnt_kin"/>
</dbReference>
<gene>
    <name evidence="13" type="ORF">B0I36DRAFT_393765</name>
</gene>
<keyword evidence="6" id="KW-0808">Transferase</keyword>
<dbReference type="Gene3D" id="3.40.50.12780">
    <property type="entry name" value="N-terminal domain of ligase-like"/>
    <property type="match status" value="1"/>
</dbReference>
<dbReference type="PROSITE" id="PS50075">
    <property type="entry name" value="CARRIER"/>
    <property type="match status" value="1"/>
</dbReference>
<dbReference type="GO" id="GO:0005524">
    <property type="term" value="F:ATP binding"/>
    <property type="evidence" value="ECO:0007669"/>
    <property type="project" value="UniProtKB-KW"/>
</dbReference>
<name>A0A9P9BKN8_9PEZI</name>
<comment type="pathway">
    <text evidence="1">Carbohydrate acid metabolism; D-gluconate degradation.</text>
</comment>
<dbReference type="InterPro" id="IPR006162">
    <property type="entry name" value="Ppantetheine_attach_site"/>
</dbReference>
<dbReference type="PANTHER" id="PTHR43439:SF2">
    <property type="entry name" value="ENZYME, PUTATIVE (JCVI)-RELATED"/>
    <property type="match status" value="1"/>
</dbReference>
<keyword evidence="4" id="KW-0596">Phosphopantetheine</keyword>
<dbReference type="InterPro" id="IPR009081">
    <property type="entry name" value="PP-bd_ACP"/>
</dbReference>
<dbReference type="InterPro" id="IPR051414">
    <property type="entry name" value="Adenylate-forming_Reductase"/>
</dbReference>
<dbReference type="InterPro" id="IPR010080">
    <property type="entry name" value="Thioester_reductase-like_dom"/>
</dbReference>
<feature type="domain" description="Carrier" evidence="12">
    <location>
        <begin position="555"/>
        <end position="635"/>
    </location>
</feature>
<dbReference type="CDD" id="cd02021">
    <property type="entry name" value="GntK"/>
    <property type="match status" value="1"/>
</dbReference>
<comment type="caution">
    <text evidence="13">The sequence shown here is derived from an EMBL/GenBank/DDBJ whole genome shotgun (WGS) entry which is preliminary data.</text>
</comment>
<evidence type="ECO:0000256" key="2">
    <source>
        <dbReference type="ARBA" id="ARBA00008420"/>
    </source>
</evidence>
<dbReference type="InterPro" id="IPR020806">
    <property type="entry name" value="PKS_PP-bd"/>
</dbReference>
<evidence type="ECO:0000256" key="7">
    <source>
        <dbReference type="ARBA" id="ARBA00022741"/>
    </source>
</evidence>
<dbReference type="OrthoDB" id="429813at2759"/>
<dbReference type="SUPFAM" id="SSF52540">
    <property type="entry name" value="P-loop containing nucleoside triphosphate hydrolases"/>
    <property type="match status" value="1"/>
</dbReference>
<evidence type="ECO:0000256" key="3">
    <source>
        <dbReference type="ARBA" id="ARBA00012054"/>
    </source>
</evidence>
<evidence type="ECO:0000256" key="11">
    <source>
        <dbReference type="ARBA" id="ARBA00048090"/>
    </source>
</evidence>
<evidence type="ECO:0000256" key="4">
    <source>
        <dbReference type="ARBA" id="ARBA00022450"/>
    </source>
</evidence>
<reference evidence="13" key="1">
    <citation type="journal article" date="2021" name="Nat. Commun.">
        <title>Genetic determinants of endophytism in the Arabidopsis root mycobiome.</title>
        <authorList>
            <person name="Mesny F."/>
            <person name="Miyauchi S."/>
            <person name="Thiergart T."/>
            <person name="Pickel B."/>
            <person name="Atanasova L."/>
            <person name="Karlsson M."/>
            <person name="Huettel B."/>
            <person name="Barry K.W."/>
            <person name="Haridas S."/>
            <person name="Chen C."/>
            <person name="Bauer D."/>
            <person name="Andreopoulos W."/>
            <person name="Pangilinan J."/>
            <person name="LaButti K."/>
            <person name="Riley R."/>
            <person name="Lipzen A."/>
            <person name="Clum A."/>
            <person name="Drula E."/>
            <person name="Henrissat B."/>
            <person name="Kohler A."/>
            <person name="Grigoriev I.V."/>
            <person name="Martin F.M."/>
            <person name="Hacquard S."/>
        </authorList>
    </citation>
    <scope>NUCLEOTIDE SEQUENCE</scope>
    <source>
        <strain evidence="13">MPI-CAGE-CH-0230</strain>
    </source>
</reference>
<dbReference type="Gene3D" id="3.40.50.720">
    <property type="entry name" value="NAD(P)-binding Rossmann-like Domain"/>
    <property type="match status" value="1"/>
</dbReference>
<dbReference type="GO" id="GO:0005975">
    <property type="term" value="P:carbohydrate metabolic process"/>
    <property type="evidence" value="ECO:0007669"/>
    <property type="project" value="InterPro"/>
</dbReference>
<dbReference type="Pfam" id="PF00501">
    <property type="entry name" value="AMP-binding"/>
    <property type="match status" value="1"/>
</dbReference>
<dbReference type="GO" id="GO:0031177">
    <property type="term" value="F:phosphopantetheine binding"/>
    <property type="evidence" value="ECO:0007669"/>
    <property type="project" value="InterPro"/>
</dbReference>
<dbReference type="SUPFAM" id="SSF51735">
    <property type="entry name" value="NAD(P)-binding Rossmann-fold domains"/>
    <property type="match status" value="1"/>
</dbReference>
<dbReference type="NCBIfam" id="TIGR01746">
    <property type="entry name" value="Thioester-redct"/>
    <property type="match status" value="1"/>
</dbReference>
<evidence type="ECO:0000313" key="13">
    <source>
        <dbReference type="EMBL" id="KAH7021401.1"/>
    </source>
</evidence>
<dbReference type="SUPFAM" id="SSF47336">
    <property type="entry name" value="ACP-like"/>
    <property type="match status" value="1"/>
</dbReference>
<dbReference type="SMART" id="SM00823">
    <property type="entry name" value="PKS_PP"/>
    <property type="match status" value="1"/>
</dbReference>
<evidence type="ECO:0000256" key="5">
    <source>
        <dbReference type="ARBA" id="ARBA00022553"/>
    </source>
</evidence>
<dbReference type="EMBL" id="JAGTJQ010000010">
    <property type="protein sequence ID" value="KAH7021401.1"/>
    <property type="molecule type" value="Genomic_DNA"/>
</dbReference>
<evidence type="ECO:0000259" key="12">
    <source>
        <dbReference type="PROSITE" id="PS50075"/>
    </source>
</evidence>
<dbReference type="PROSITE" id="PS00455">
    <property type="entry name" value="AMP_BINDING"/>
    <property type="match status" value="1"/>
</dbReference>
<dbReference type="Gene3D" id="1.10.1200.10">
    <property type="entry name" value="ACP-like"/>
    <property type="match status" value="1"/>
</dbReference>
<dbReference type="Pfam" id="PF23562">
    <property type="entry name" value="AMP-binding_C_3"/>
    <property type="match status" value="1"/>
</dbReference>
<dbReference type="EC" id="2.7.1.12" evidence="3"/>
<dbReference type="GeneID" id="70191021"/>
<dbReference type="AlphaFoldDB" id="A0A9P9BKN8"/>
<dbReference type="Pfam" id="PF00550">
    <property type="entry name" value="PP-binding"/>
    <property type="match status" value="1"/>
</dbReference>
<dbReference type="Pfam" id="PF13671">
    <property type="entry name" value="AAA_33"/>
    <property type="match status" value="1"/>
</dbReference>
<protein>
    <recommendedName>
        <fullName evidence="3">gluconokinase</fullName>
        <ecNumber evidence="3">2.7.1.12</ecNumber>
    </recommendedName>
    <alternativeName>
        <fullName evidence="10">Gluconate kinase</fullName>
    </alternativeName>
</protein>
<evidence type="ECO:0000256" key="1">
    <source>
        <dbReference type="ARBA" id="ARBA00004875"/>
    </source>
</evidence>
<evidence type="ECO:0000256" key="8">
    <source>
        <dbReference type="ARBA" id="ARBA00022777"/>
    </source>
</evidence>
<dbReference type="PROSITE" id="PS00012">
    <property type="entry name" value="PHOSPHOPANTETHEINE"/>
    <property type="match status" value="1"/>
</dbReference>
<dbReference type="SMART" id="SM01294">
    <property type="entry name" value="PKS_PP_betabranch"/>
    <property type="match status" value="1"/>
</dbReference>
<comment type="catalytic activity">
    <reaction evidence="11">
        <text>D-gluconate + ATP = 6-phospho-D-gluconate + ADP + H(+)</text>
        <dbReference type="Rhea" id="RHEA:19433"/>
        <dbReference type="ChEBI" id="CHEBI:15378"/>
        <dbReference type="ChEBI" id="CHEBI:18391"/>
        <dbReference type="ChEBI" id="CHEBI:30616"/>
        <dbReference type="ChEBI" id="CHEBI:58759"/>
        <dbReference type="ChEBI" id="CHEBI:456216"/>
        <dbReference type="EC" id="2.7.1.12"/>
    </reaction>
</comment>
<dbReference type="RefSeq" id="XP_046007602.1">
    <property type="nucleotide sequence ID" value="XM_046161475.1"/>
</dbReference>
<dbReference type="Proteomes" id="UP000756346">
    <property type="component" value="Unassembled WGS sequence"/>
</dbReference>
<proteinExistence type="inferred from homology"/>
<dbReference type="InterPro" id="IPR027417">
    <property type="entry name" value="P-loop_NTPase"/>
</dbReference>
<keyword evidence="8" id="KW-0418">Kinase</keyword>
<dbReference type="NCBIfam" id="TIGR01313">
    <property type="entry name" value="therm_gnt_kin"/>
    <property type="match status" value="1"/>
</dbReference>
<evidence type="ECO:0000256" key="9">
    <source>
        <dbReference type="ARBA" id="ARBA00022840"/>
    </source>
</evidence>
<dbReference type="InterPro" id="IPR000873">
    <property type="entry name" value="AMP-dep_synth/lig_dom"/>
</dbReference>
<accession>A0A9P9BKN8</accession>
<dbReference type="InterPro" id="IPR036736">
    <property type="entry name" value="ACP-like_sf"/>
</dbReference>
<comment type="similarity">
    <text evidence="2">Belongs to the gluconokinase GntK/GntV family.</text>
</comment>
<dbReference type="InterPro" id="IPR042099">
    <property type="entry name" value="ANL_N_sf"/>
</dbReference>
<evidence type="ECO:0000256" key="10">
    <source>
        <dbReference type="ARBA" id="ARBA00029835"/>
    </source>
</evidence>
<keyword evidence="7" id="KW-0547">Nucleotide-binding</keyword>
<dbReference type="InterPro" id="IPR013120">
    <property type="entry name" value="FAR_NAD-bd"/>
</dbReference>
<evidence type="ECO:0000313" key="14">
    <source>
        <dbReference type="Proteomes" id="UP000756346"/>
    </source>
</evidence>
<dbReference type="GO" id="GO:0046316">
    <property type="term" value="F:gluconokinase activity"/>
    <property type="evidence" value="ECO:0007669"/>
    <property type="project" value="UniProtKB-EC"/>
</dbReference>
<keyword evidence="5" id="KW-0597">Phosphoprotein</keyword>
<dbReference type="SUPFAM" id="SSF56801">
    <property type="entry name" value="Acetyl-CoA synthetase-like"/>
    <property type="match status" value="1"/>
</dbReference>
<organism evidence="13 14">
    <name type="scientific">Microdochium trichocladiopsis</name>
    <dbReference type="NCBI Taxonomy" id="1682393"/>
    <lineage>
        <taxon>Eukaryota</taxon>
        <taxon>Fungi</taxon>
        <taxon>Dikarya</taxon>
        <taxon>Ascomycota</taxon>
        <taxon>Pezizomycotina</taxon>
        <taxon>Sordariomycetes</taxon>
        <taxon>Xylariomycetidae</taxon>
        <taxon>Xylariales</taxon>
        <taxon>Microdochiaceae</taxon>
        <taxon>Microdochium</taxon>
    </lineage>
</organism>
<evidence type="ECO:0000256" key="6">
    <source>
        <dbReference type="ARBA" id="ARBA00022679"/>
    </source>
</evidence>
<dbReference type="InterPro" id="IPR020845">
    <property type="entry name" value="AMP-binding_CS"/>
</dbReference>
<keyword evidence="14" id="KW-1185">Reference proteome</keyword>
<dbReference type="PANTHER" id="PTHR43439">
    <property type="entry name" value="PHENYLACETATE-COENZYME A LIGASE"/>
    <property type="match status" value="1"/>
</dbReference>
<dbReference type="Gene3D" id="3.40.50.300">
    <property type="entry name" value="P-loop containing nucleotide triphosphate hydrolases"/>
    <property type="match status" value="1"/>
</dbReference>
<dbReference type="Pfam" id="PF07993">
    <property type="entry name" value="NAD_binding_4"/>
    <property type="match status" value="1"/>
</dbReference>
<keyword evidence="9" id="KW-0067">ATP-binding</keyword>